<gene>
    <name evidence="1" type="ORF">Y1Q_0010683</name>
</gene>
<organism evidence="1 2">
    <name type="scientific">Alligator mississippiensis</name>
    <name type="common">American alligator</name>
    <dbReference type="NCBI Taxonomy" id="8496"/>
    <lineage>
        <taxon>Eukaryota</taxon>
        <taxon>Metazoa</taxon>
        <taxon>Chordata</taxon>
        <taxon>Craniata</taxon>
        <taxon>Vertebrata</taxon>
        <taxon>Euteleostomi</taxon>
        <taxon>Archelosauria</taxon>
        <taxon>Archosauria</taxon>
        <taxon>Crocodylia</taxon>
        <taxon>Alligatoridae</taxon>
        <taxon>Alligatorinae</taxon>
        <taxon>Alligator</taxon>
    </lineage>
</organism>
<name>A0A151M6E8_ALLMI</name>
<proteinExistence type="predicted"/>
<sequence length="73" mass="8222">MLLLHCHDIPKLRCSYLVYHLSPESIAPHIERFEPVSPTSHESALSRVLHNIWEQWGFEPLSLFAGGGTGSLI</sequence>
<dbReference type="AlphaFoldDB" id="A0A151M6E8"/>
<reference evidence="1 2" key="1">
    <citation type="journal article" date="2012" name="Genome Biol.">
        <title>Sequencing three crocodilian genomes to illuminate the evolution of archosaurs and amniotes.</title>
        <authorList>
            <person name="St John J.A."/>
            <person name="Braun E.L."/>
            <person name="Isberg S.R."/>
            <person name="Miles L.G."/>
            <person name="Chong A.Y."/>
            <person name="Gongora J."/>
            <person name="Dalzell P."/>
            <person name="Moran C."/>
            <person name="Bed'hom B."/>
            <person name="Abzhanov A."/>
            <person name="Burgess S.C."/>
            <person name="Cooksey A.M."/>
            <person name="Castoe T.A."/>
            <person name="Crawford N.G."/>
            <person name="Densmore L.D."/>
            <person name="Drew J.C."/>
            <person name="Edwards S.V."/>
            <person name="Faircloth B.C."/>
            <person name="Fujita M.K."/>
            <person name="Greenwold M.J."/>
            <person name="Hoffmann F.G."/>
            <person name="Howard J.M."/>
            <person name="Iguchi T."/>
            <person name="Janes D.E."/>
            <person name="Khan S.Y."/>
            <person name="Kohno S."/>
            <person name="de Koning A.J."/>
            <person name="Lance S.L."/>
            <person name="McCarthy F.M."/>
            <person name="McCormack J.E."/>
            <person name="Merchant M.E."/>
            <person name="Peterson D.G."/>
            <person name="Pollock D.D."/>
            <person name="Pourmand N."/>
            <person name="Raney B.J."/>
            <person name="Roessler K.A."/>
            <person name="Sanford J.R."/>
            <person name="Sawyer R.H."/>
            <person name="Schmidt C.J."/>
            <person name="Triplett E.W."/>
            <person name="Tuberville T.D."/>
            <person name="Venegas-Anaya M."/>
            <person name="Howard J.T."/>
            <person name="Jarvis E.D."/>
            <person name="Guillette L.J.Jr."/>
            <person name="Glenn T.C."/>
            <person name="Green R.E."/>
            <person name="Ray D.A."/>
        </authorList>
    </citation>
    <scope>NUCLEOTIDE SEQUENCE [LARGE SCALE GENOMIC DNA]</scope>
    <source>
        <strain evidence="1">KSC_2009_1</strain>
    </source>
</reference>
<protein>
    <submittedName>
        <fullName evidence="1">Uncharacterized protein</fullName>
    </submittedName>
</protein>
<accession>A0A151M6E8</accession>
<comment type="caution">
    <text evidence="1">The sequence shown here is derived from an EMBL/GenBank/DDBJ whole genome shotgun (WGS) entry which is preliminary data.</text>
</comment>
<dbReference type="Proteomes" id="UP000050525">
    <property type="component" value="Unassembled WGS sequence"/>
</dbReference>
<dbReference type="EMBL" id="AKHW03006437">
    <property type="protein sequence ID" value="KYO20102.1"/>
    <property type="molecule type" value="Genomic_DNA"/>
</dbReference>
<evidence type="ECO:0000313" key="1">
    <source>
        <dbReference type="EMBL" id="KYO20102.1"/>
    </source>
</evidence>
<evidence type="ECO:0000313" key="2">
    <source>
        <dbReference type="Proteomes" id="UP000050525"/>
    </source>
</evidence>
<keyword evidence="2" id="KW-1185">Reference proteome</keyword>